<dbReference type="EMBL" id="LR877146">
    <property type="protein sequence ID" value="CAD2213542.1"/>
    <property type="molecule type" value="Genomic_DNA"/>
</dbReference>
<name>A0A7G2C6G1_9TRYP</name>
<sequence length="136" mass="14613">MVVSEISLWPDTGLQYLESIAASQVEACLSVVFRGVCTTGEAESGPLLSVANSTATDPSTVSDTTSTAVSHPDIKCKEEKWKLRFSNFAELYKSVKAIMGDSSKSPVTLNGDLSALLKKLNFFLSDNGEETFVPPM</sequence>
<evidence type="ECO:0000313" key="1">
    <source>
        <dbReference type="EMBL" id="CAD2213542.1"/>
    </source>
</evidence>
<gene>
    <name evidence="1" type="ORF">ADEAN_000098500</name>
</gene>
<reference evidence="1 2" key="1">
    <citation type="submission" date="2020-08" db="EMBL/GenBank/DDBJ databases">
        <authorList>
            <person name="Newling K."/>
            <person name="Davey J."/>
            <person name="Forrester S."/>
        </authorList>
    </citation>
    <scope>NUCLEOTIDE SEQUENCE [LARGE SCALE GENOMIC DNA]</scope>
    <source>
        <strain evidence="2">Crithidia deanei Carvalho (ATCC PRA-265)</strain>
    </source>
</reference>
<keyword evidence="2" id="KW-1185">Reference proteome</keyword>
<proteinExistence type="predicted"/>
<accession>A0A7G2C6G1</accession>
<dbReference type="Proteomes" id="UP000515908">
    <property type="component" value="Chromosome 02"/>
</dbReference>
<evidence type="ECO:0000313" key="2">
    <source>
        <dbReference type="Proteomes" id="UP000515908"/>
    </source>
</evidence>
<dbReference type="AlphaFoldDB" id="A0A7G2C6G1"/>
<protein>
    <submittedName>
        <fullName evidence="1">Uncharacterized protein</fullName>
    </submittedName>
</protein>
<dbReference type="VEuPathDB" id="TriTrypDB:ADEAN_000098500"/>
<organism evidence="1 2">
    <name type="scientific">Angomonas deanei</name>
    <dbReference type="NCBI Taxonomy" id="59799"/>
    <lineage>
        <taxon>Eukaryota</taxon>
        <taxon>Discoba</taxon>
        <taxon>Euglenozoa</taxon>
        <taxon>Kinetoplastea</taxon>
        <taxon>Metakinetoplastina</taxon>
        <taxon>Trypanosomatida</taxon>
        <taxon>Trypanosomatidae</taxon>
        <taxon>Strigomonadinae</taxon>
        <taxon>Angomonas</taxon>
    </lineage>
</organism>